<protein>
    <submittedName>
        <fullName evidence="1">Uncharacterized protein</fullName>
    </submittedName>
</protein>
<dbReference type="Proteomes" id="UP000007460">
    <property type="component" value="Chromosome"/>
</dbReference>
<dbReference type="HOGENOM" id="CLU_2207887_0_0_5"/>
<gene>
    <name evidence="1" type="ordered locus">SAR116_1753</name>
</gene>
<accession>D5BMF3</accession>
<sequence length="107" mass="12258">MDTKNRKRKNRCISATDSEWQAVTEMARVAGMPISRFVLQRVLTPSPITTDADQSALPETAQWDQLHAVLTLMQITEENMTRRGDTDRLEAIRAEVEKRINAWQLGF</sequence>
<dbReference type="KEGG" id="apb:SAR116_1753"/>
<reference evidence="1 2" key="1">
    <citation type="journal article" date="2010" name="J. Bacteriol.">
        <title>Complete genome sequence of "Candidatus Puniceispirillum marinum" IMCC1322, a representative of the SAR116 clade in the Alphaproteobacteria.</title>
        <authorList>
            <person name="Oh H.M."/>
            <person name="Kwon K.K."/>
            <person name="Kang I."/>
            <person name="Kang S.G."/>
            <person name="Lee J.H."/>
            <person name="Kim S.J."/>
            <person name="Cho J.C."/>
        </authorList>
    </citation>
    <scope>NUCLEOTIDE SEQUENCE [LARGE SCALE GENOMIC DNA]</scope>
    <source>
        <strain evidence="1 2">IMCC1322</strain>
    </source>
</reference>
<name>D5BMF3_PUNMI</name>
<dbReference type="STRING" id="488538.SAR116_1753"/>
<proteinExistence type="predicted"/>
<dbReference type="AlphaFoldDB" id="D5BMF3"/>
<dbReference type="EMBL" id="CP001751">
    <property type="protein sequence ID" value="ADE39996.1"/>
    <property type="molecule type" value="Genomic_DNA"/>
</dbReference>
<evidence type="ECO:0000313" key="2">
    <source>
        <dbReference type="Proteomes" id="UP000007460"/>
    </source>
</evidence>
<organism evidence="1 2">
    <name type="scientific">Puniceispirillum marinum (strain IMCC1322)</name>
    <dbReference type="NCBI Taxonomy" id="488538"/>
    <lineage>
        <taxon>Bacteria</taxon>
        <taxon>Pseudomonadati</taxon>
        <taxon>Pseudomonadota</taxon>
        <taxon>Alphaproteobacteria</taxon>
        <taxon>Candidatus Puniceispirillales</taxon>
        <taxon>Candidatus Puniceispirillaceae</taxon>
        <taxon>Candidatus Puniceispirillum</taxon>
    </lineage>
</organism>
<evidence type="ECO:0000313" key="1">
    <source>
        <dbReference type="EMBL" id="ADE39996.1"/>
    </source>
</evidence>
<keyword evidence="2" id="KW-1185">Reference proteome</keyword>
<dbReference type="RefSeq" id="WP_013046623.1">
    <property type="nucleotide sequence ID" value="NC_014010.1"/>
</dbReference>